<dbReference type="SUPFAM" id="SSF55874">
    <property type="entry name" value="ATPase domain of HSP90 chaperone/DNA topoisomerase II/histidine kinase"/>
    <property type="match status" value="1"/>
</dbReference>
<dbReference type="SMART" id="SM00388">
    <property type="entry name" value="HisKA"/>
    <property type="match status" value="1"/>
</dbReference>
<evidence type="ECO:0000313" key="12">
    <source>
        <dbReference type="EMBL" id="GGI50153.1"/>
    </source>
</evidence>
<dbReference type="InterPro" id="IPR029016">
    <property type="entry name" value="GAF-like_dom_sf"/>
</dbReference>
<dbReference type="EC" id="2.7.13.3" evidence="2"/>
<dbReference type="InterPro" id="IPR036890">
    <property type="entry name" value="HATPase_C_sf"/>
</dbReference>
<keyword evidence="4" id="KW-0808">Transferase</keyword>
<dbReference type="InterPro" id="IPR003594">
    <property type="entry name" value="HATPase_dom"/>
</dbReference>
<dbReference type="FunFam" id="3.30.450.20:FF:000099">
    <property type="entry name" value="Sensory box sensor histidine kinase"/>
    <property type="match status" value="1"/>
</dbReference>
<dbReference type="InterPro" id="IPR003661">
    <property type="entry name" value="HisK_dim/P_dom"/>
</dbReference>
<protein>
    <recommendedName>
        <fullName evidence="2">histidine kinase</fullName>
        <ecNumber evidence="2">2.7.13.3</ecNumber>
    </recommendedName>
</protein>
<keyword evidence="7" id="KW-0472">Membrane</keyword>
<gene>
    <name evidence="12" type="ORF">GCM10011425_13650</name>
</gene>
<dbReference type="CDD" id="cd00130">
    <property type="entry name" value="PAS"/>
    <property type="match status" value="2"/>
</dbReference>
<keyword evidence="8" id="KW-0175">Coiled coil</keyword>
<evidence type="ECO:0000256" key="3">
    <source>
        <dbReference type="ARBA" id="ARBA00022553"/>
    </source>
</evidence>
<dbReference type="SMART" id="SM00387">
    <property type="entry name" value="HATPase_c"/>
    <property type="match status" value="1"/>
</dbReference>
<dbReference type="InterPro" id="IPR000700">
    <property type="entry name" value="PAS-assoc_C"/>
</dbReference>
<dbReference type="InterPro" id="IPR013655">
    <property type="entry name" value="PAS_fold_3"/>
</dbReference>
<dbReference type="PROSITE" id="PS50112">
    <property type="entry name" value="PAS"/>
    <property type="match status" value="2"/>
</dbReference>
<dbReference type="Proteomes" id="UP000662074">
    <property type="component" value="Unassembled WGS sequence"/>
</dbReference>
<keyword evidence="5" id="KW-0418">Kinase</keyword>
<dbReference type="InterPro" id="IPR001610">
    <property type="entry name" value="PAC"/>
</dbReference>
<evidence type="ECO:0000256" key="2">
    <source>
        <dbReference type="ARBA" id="ARBA00012438"/>
    </source>
</evidence>
<organism evidence="12 13">
    <name type="scientific">Mucilaginibacter galii</name>
    <dbReference type="NCBI Taxonomy" id="2005073"/>
    <lineage>
        <taxon>Bacteria</taxon>
        <taxon>Pseudomonadati</taxon>
        <taxon>Bacteroidota</taxon>
        <taxon>Sphingobacteriia</taxon>
        <taxon>Sphingobacteriales</taxon>
        <taxon>Sphingobacteriaceae</taxon>
        <taxon>Mucilaginibacter</taxon>
    </lineage>
</organism>
<keyword evidence="13" id="KW-1185">Reference proteome</keyword>
<reference evidence="12" key="1">
    <citation type="journal article" date="2014" name="Int. J. Syst. Evol. Microbiol.">
        <title>Complete genome sequence of Corynebacterium casei LMG S-19264T (=DSM 44701T), isolated from a smear-ripened cheese.</title>
        <authorList>
            <consortium name="US DOE Joint Genome Institute (JGI-PGF)"/>
            <person name="Walter F."/>
            <person name="Albersmeier A."/>
            <person name="Kalinowski J."/>
            <person name="Ruckert C."/>
        </authorList>
    </citation>
    <scope>NUCLEOTIDE SEQUENCE</scope>
    <source>
        <strain evidence="12">CCM 8711</strain>
    </source>
</reference>
<feature type="domain" description="PAC" evidence="11">
    <location>
        <begin position="418"/>
        <end position="470"/>
    </location>
</feature>
<feature type="coiled-coil region" evidence="8">
    <location>
        <begin position="307"/>
        <end position="341"/>
    </location>
</feature>
<dbReference type="InterPro" id="IPR035965">
    <property type="entry name" value="PAS-like_dom_sf"/>
</dbReference>
<dbReference type="SMART" id="SM00091">
    <property type="entry name" value="PAS"/>
    <property type="match status" value="3"/>
</dbReference>
<dbReference type="AlphaFoldDB" id="A0A917J6U4"/>
<dbReference type="Pfam" id="PF08447">
    <property type="entry name" value="PAS_3"/>
    <property type="match status" value="2"/>
</dbReference>
<dbReference type="NCBIfam" id="TIGR00229">
    <property type="entry name" value="sensory_box"/>
    <property type="match status" value="2"/>
</dbReference>
<dbReference type="InterPro" id="IPR004358">
    <property type="entry name" value="Sig_transdc_His_kin-like_C"/>
</dbReference>
<reference evidence="12" key="2">
    <citation type="submission" date="2020-09" db="EMBL/GenBank/DDBJ databases">
        <authorList>
            <person name="Sun Q."/>
            <person name="Sedlacek I."/>
        </authorList>
    </citation>
    <scope>NUCLEOTIDE SEQUENCE</scope>
    <source>
        <strain evidence="12">CCM 8711</strain>
    </source>
</reference>
<keyword evidence="3" id="KW-0597">Phosphoprotein</keyword>
<evidence type="ECO:0000256" key="7">
    <source>
        <dbReference type="ARBA" id="ARBA00023136"/>
    </source>
</evidence>
<dbReference type="SMART" id="SM00086">
    <property type="entry name" value="PAC"/>
    <property type="match status" value="2"/>
</dbReference>
<dbReference type="FunFam" id="3.30.565.10:FF:000006">
    <property type="entry name" value="Sensor histidine kinase WalK"/>
    <property type="match status" value="1"/>
</dbReference>
<evidence type="ECO:0000259" key="9">
    <source>
        <dbReference type="PROSITE" id="PS50109"/>
    </source>
</evidence>
<dbReference type="PRINTS" id="PR00344">
    <property type="entry name" value="BCTRLSENSOR"/>
</dbReference>
<dbReference type="Gene3D" id="3.30.565.10">
    <property type="entry name" value="Histidine kinase-like ATPase, C-terminal domain"/>
    <property type="match status" value="1"/>
</dbReference>
<evidence type="ECO:0000256" key="5">
    <source>
        <dbReference type="ARBA" id="ARBA00022777"/>
    </source>
</evidence>
<feature type="domain" description="PAS" evidence="10">
    <location>
        <begin position="345"/>
        <end position="415"/>
    </location>
</feature>
<feature type="domain" description="PAS" evidence="10">
    <location>
        <begin position="485"/>
        <end position="556"/>
    </location>
</feature>
<dbReference type="InterPro" id="IPR005467">
    <property type="entry name" value="His_kinase_dom"/>
</dbReference>
<name>A0A917J6U4_9SPHI</name>
<dbReference type="Pfam" id="PF01590">
    <property type="entry name" value="GAF"/>
    <property type="match status" value="1"/>
</dbReference>
<comment type="catalytic activity">
    <reaction evidence="1">
        <text>ATP + protein L-histidine = ADP + protein N-phospho-L-histidine.</text>
        <dbReference type="EC" id="2.7.13.3"/>
    </reaction>
</comment>
<feature type="domain" description="PAC" evidence="11">
    <location>
        <begin position="559"/>
        <end position="612"/>
    </location>
</feature>
<evidence type="ECO:0000259" key="11">
    <source>
        <dbReference type="PROSITE" id="PS50113"/>
    </source>
</evidence>
<dbReference type="Gene3D" id="1.10.287.130">
    <property type="match status" value="1"/>
</dbReference>
<dbReference type="PANTHER" id="PTHR43304:SF1">
    <property type="entry name" value="PAC DOMAIN-CONTAINING PROTEIN"/>
    <property type="match status" value="1"/>
</dbReference>
<dbReference type="PANTHER" id="PTHR43304">
    <property type="entry name" value="PHYTOCHROME-LIKE PROTEIN CPH1"/>
    <property type="match status" value="1"/>
</dbReference>
<evidence type="ECO:0000259" key="10">
    <source>
        <dbReference type="PROSITE" id="PS50112"/>
    </source>
</evidence>
<keyword evidence="6" id="KW-0902">Two-component regulatory system</keyword>
<dbReference type="FunFam" id="1.10.287.130:FF:000001">
    <property type="entry name" value="Two-component sensor histidine kinase"/>
    <property type="match status" value="1"/>
</dbReference>
<evidence type="ECO:0000313" key="13">
    <source>
        <dbReference type="Proteomes" id="UP000662074"/>
    </source>
</evidence>
<dbReference type="Pfam" id="PF00512">
    <property type="entry name" value="HisKA"/>
    <property type="match status" value="1"/>
</dbReference>
<dbReference type="InterPro" id="IPR036097">
    <property type="entry name" value="HisK_dim/P_sf"/>
</dbReference>
<sequence length="832" mass="94251">MLVLPSSENKRLEALRSYEILDTLSELEYDELTELASVICESPIALISLVDKDRQWFKSKKGLSATETAYSFCSHAIINPDEIMEIEDAKLDDRFKDNPLVTGDPKIAFYAGVPLINEDGFALGSLCVIDSVTKKLTSQQRKSLTTIAHQVMDKMELRRKIALLQAAEKKSNQLVNLSLTSYSKSRVLIEQAPVAIILFRGKDLVIEEANSQMLELLGQNEQIIGKPLLVAIPELEGQEPYHLLFKVFKTGKTIYGYDKPVTLIRNGLEELGYYNFTYSPLIENGEITGVIDMAVNVTEQVKARDVSKRLFDDLADLNNDLEAANKEITSSNEQLVAFQDELLISELRFRQMADNISQLAWMASPDGNIYWYNKRWYDYTGTTLEKMKGWGWQNVHHPEYVEAVKEKIKRHFESGEIWEDTFPLRDYEGNYQWFLSRAVPIRNEEGEITNWFGTNTEITEQIKAREKLEAAQKELRASFQRLEEIEQKQSIAISQAKLGTFSIDGSTGVLSSSPRLREIFGYLPEEEMSYEAALDQIIPEFRQQVKLGVADVFNNRVDFHMEYAVIGRSDGIKRWVKATGKLYRSESDAKGQFSGTILDITEQKEDDLRKSDFIAMVSHELKTPLTSLSGFMQVMEFKAKKTQDEQSAMILDKARKQIGKMTTLINGFLNVSRLESGKIHIEKQRFDMKELVKEIEEETVPANTSHHIIFAPVITTWVIGDRDKIGQVITNFISNALKYSAPGTTVQIACVAGNGCSVVSVRDEGMGIAEKDLSKLFDRYYRVEGHELKGVAGFGIGLYLCSEIIQRHNGKIWVESTAQVGSSFFFSVPVEN</sequence>
<evidence type="ECO:0000256" key="4">
    <source>
        <dbReference type="ARBA" id="ARBA00022679"/>
    </source>
</evidence>
<evidence type="ECO:0000256" key="1">
    <source>
        <dbReference type="ARBA" id="ARBA00000085"/>
    </source>
</evidence>
<dbReference type="InterPro" id="IPR000014">
    <property type="entry name" value="PAS"/>
</dbReference>
<dbReference type="PROSITE" id="PS50109">
    <property type="entry name" value="HIS_KIN"/>
    <property type="match status" value="1"/>
</dbReference>
<dbReference type="GO" id="GO:0000155">
    <property type="term" value="F:phosphorelay sensor kinase activity"/>
    <property type="evidence" value="ECO:0007669"/>
    <property type="project" value="InterPro"/>
</dbReference>
<comment type="caution">
    <text evidence="12">The sequence shown here is derived from an EMBL/GenBank/DDBJ whole genome shotgun (WGS) entry which is preliminary data.</text>
</comment>
<dbReference type="SUPFAM" id="SSF47384">
    <property type="entry name" value="Homodimeric domain of signal transducing histidine kinase"/>
    <property type="match status" value="1"/>
</dbReference>
<dbReference type="SUPFAM" id="SSF55781">
    <property type="entry name" value="GAF domain-like"/>
    <property type="match status" value="1"/>
</dbReference>
<dbReference type="Pfam" id="PF08448">
    <property type="entry name" value="PAS_4"/>
    <property type="match status" value="1"/>
</dbReference>
<dbReference type="RefSeq" id="WP_188415089.1">
    <property type="nucleotide sequence ID" value="NZ_BMDO01000003.1"/>
</dbReference>
<dbReference type="SUPFAM" id="SSF55785">
    <property type="entry name" value="PYP-like sensor domain (PAS domain)"/>
    <property type="match status" value="3"/>
</dbReference>
<accession>A0A917J6U4</accession>
<dbReference type="Gene3D" id="2.10.70.100">
    <property type="match status" value="1"/>
</dbReference>
<dbReference type="Gene3D" id="3.30.450.20">
    <property type="entry name" value="PAS domain"/>
    <property type="match status" value="3"/>
</dbReference>
<dbReference type="PROSITE" id="PS50113">
    <property type="entry name" value="PAC"/>
    <property type="match status" value="2"/>
</dbReference>
<dbReference type="Pfam" id="PF02518">
    <property type="entry name" value="HATPase_c"/>
    <property type="match status" value="1"/>
</dbReference>
<proteinExistence type="predicted"/>
<dbReference type="InterPro" id="IPR052162">
    <property type="entry name" value="Sensor_kinase/Photoreceptor"/>
</dbReference>
<evidence type="ECO:0000256" key="8">
    <source>
        <dbReference type="SAM" id="Coils"/>
    </source>
</evidence>
<dbReference type="InterPro" id="IPR013656">
    <property type="entry name" value="PAS_4"/>
</dbReference>
<feature type="domain" description="Histidine kinase" evidence="9">
    <location>
        <begin position="616"/>
        <end position="832"/>
    </location>
</feature>
<dbReference type="Gene3D" id="3.30.450.40">
    <property type="match status" value="1"/>
</dbReference>
<dbReference type="EMBL" id="BMDO01000003">
    <property type="protein sequence ID" value="GGI50153.1"/>
    <property type="molecule type" value="Genomic_DNA"/>
</dbReference>
<dbReference type="InterPro" id="IPR003018">
    <property type="entry name" value="GAF"/>
</dbReference>
<evidence type="ECO:0000256" key="6">
    <source>
        <dbReference type="ARBA" id="ARBA00023012"/>
    </source>
</evidence>
<dbReference type="CDD" id="cd00082">
    <property type="entry name" value="HisKA"/>
    <property type="match status" value="1"/>
</dbReference>